<dbReference type="EMBL" id="BSDX01000001">
    <property type="protein sequence ID" value="GLI54471.1"/>
    <property type="molecule type" value="Genomic_DNA"/>
</dbReference>
<name>A0A9W6GIN5_9BACT</name>
<protein>
    <recommendedName>
        <fullName evidence="1">DUF6602 domain-containing protein</fullName>
    </recommendedName>
</protein>
<evidence type="ECO:0000313" key="3">
    <source>
        <dbReference type="Proteomes" id="UP001144297"/>
    </source>
</evidence>
<sequence>MLKITEKIIKKSMSIFRDYFNSISDILENKFNSIKSIEHSTDKGELCEIFIKEFFDHSLSDIYRVIRGGQIVNIDGLKSKQLDVLLISKNSLRIFNEKGIYPVESVFGVFSITSYLDKRKFLICNEEFESIPKINLKIHTSILSRDKIIEQWKKLVPFKCVFAYNGDINEEWATELNEIVNKNSESKIFLPDIILVNKKAMITKLIEKPTKTSDGKTIETDFFYTRFGDNPESYNFYGAGLEHVLVRLYNLCNWQFFITPEYHEYFNKDMSNS</sequence>
<dbReference type="AlphaFoldDB" id="A0A9W6GIN5"/>
<evidence type="ECO:0000313" key="2">
    <source>
        <dbReference type="EMBL" id="GLI54471.1"/>
    </source>
</evidence>
<feature type="domain" description="DUF6602" evidence="1">
    <location>
        <begin position="35"/>
        <end position="121"/>
    </location>
</feature>
<proteinExistence type="predicted"/>
<comment type="caution">
    <text evidence="2">The sequence shown here is derived from an EMBL/GenBank/DDBJ whole genome shotgun (WGS) entry which is preliminary data.</text>
</comment>
<evidence type="ECO:0000259" key="1">
    <source>
        <dbReference type="Pfam" id="PF20247"/>
    </source>
</evidence>
<dbReference type="InterPro" id="IPR046537">
    <property type="entry name" value="DUF6602"/>
</dbReference>
<organism evidence="2 3">
    <name type="scientific">Thermodesulfovibrio yellowstonii</name>
    <dbReference type="NCBI Taxonomy" id="28262"/>
    <lineage>
        <taxon>Bacteria</taxon>
        <taxon>Pseudomonadati</taxon>
        <taxon>Nitrospirota</taxon>
        <taxon>Thermodesulfovibrionia</taxon>
        <taxon>Thermodesulfovibrionales</taxon>
        <taxon>Thermodesulfovibrionaceae</taxon>
        <taxon>Thermodesulfovibrio</taxon>
    </lineage>
</organism>
<reference evidence="2" key="1">
    <citation type="submission" date="2022-12" db="EMBL/GenBank/DDBJ databases">
        <title>Reference genome sequencing for broad-spectrum identification of bacterial and archaeal isolates by mass spectrometry.</title>
        <authorList>
            <person name="Sekiguchi Y."/>
            <person name="Tourlousse D.M."/>
        </authorList>
    </citation>
    <scope>NUCLEOTIDE SEQUENCE</scope>
    <source>
        <strain evidence="2">TSL-P1</strain>
    </source>
</reference>
<dbReference type="Proteomes" id="UP001144297">
    <property type="component" value="Unassembled WGS sequence"/>
</dbReference>
<accession>A0A9W6GIN5</accession>
<gene>
    <name evidence="2" type="ORF">TISLANDTSLP1_21640</name>
</gene>
<dbReference type="Pfam" id="PF20247">
    <property type="entry name" value="DUF6602"/>
    <property type="match status" value="1"/>
</dbReference>
<keyword evidence="3" id="KW-1185">Reference proteome</keyword>